<evidence type="ECO:0000259" key="8">
    <source>
        <dbReference type="Pfam" id="PF03447"/>
    </source>
</evidence>
<dbReference type="Pfam" id="PF03447">
    <property type="entry name" value="NAD_binding_3"/>
    <property type="match status" value="1"/>
</dbReference>
<comment type="function">
    <text evidence="6">Specifically catalyzes the NAD or NADP-dependent dehydrogenation of L-aspartate to iminoaspartate.</text>
</comment>
<dbReference type="Gene3D" id="3.30.360.10">
    <property type="entry name" value="Dihydrodipicolinate Reductase, domain 2"/>
    <property type="match status" value="1"/>
</dbReference>
<dbReference type="PANTHER" id="PTHR31873">
    <property type="entry name" value="L-ASPARTATE DEHYDROGENASE-RELATED"/>
    <property type="match status" value="1"/>
</dbReference>
<evidence type="ECO:0000256" key="4">
    <source>
        <dbReference type="ARBA" id="ARBA00023002"/>
    </source>
</evidence>
<dbReference type="UniPathway" id="UPA00253">
    <property type="reaction ID" value="UER00456"/>
</dbReference>
<feature type="domain" description="Aspartate dehydrogenase" evidence="7">
    <location>
        <begin position="170"/>
        <end position="254"/>
    </location>
</feature>
<dbReference type="InterPro" id="IPR005106">
    <property type="entry name" value="Asp/hSer_DH_NAD-bd"/>
</dbReference>
<comment type="pathway">
    <text evidence="6">Cofactor biosynthesis; NAD(+) biosynthesis; iminoaspartate from L-aspartate (dehydrogenase route): step 1/1.</text>
</comment>
<dbReference type="EC" id="1.4.1.21" evidence="6"/>
<reference evidence="9 10" key="1">
    <citation type="submission" date="2019-09" db="EMBL/GenBank/DDBJ databases">
        <title>Segnochrobactrum spirostomi gen. nov., sp. nov., isolated from the ciliate Spirostomum cf. yagiui and description of a novel family, Segnochrobactraceae fam. nov. within the order Rhizobiales of the class Alphaproteobacteria.</title>
        <authorList>
            <person name="Akter S."/>
            <person name="Shazib S.U.A."/>
            <person name="Shin M.K."/>
        </authorList>
    </citation>
    <scope>NUCLEOTIDE SEQUENCE [LARGE SCALE GENOMIC DNA]</scope>
    <source>
        <strain evidence="9 10">Sp-1</strain>
    </source>
</reference>
<accession>A0A6A7YBP0</accession>
<evidence type="ECO:0000256" key="6">
    <source>
        <dbReference type="HAMAP-Rule" id="MF_01265"/>
    </source>
</evidence>
<comment type="miscellaneous">
    <text evidence="6">The iminoaspartate product is unstable in aqueous solution and can decompose to oxaloacetate and ammonia.</text>
</comment>
<feature type="domain" description="Aspartate/homoserine dehydrogenase NAD-binding" evidence="8">
    <location>
        <begin position="53"/>
        <end position="119"/>
    </location>
</feature>
<dbReference type="GO" id="GO:0051287">
    <property type="term" value="F:NAD binding"/>
    <property type="evidence" value="ECO:0007669"/>
    <property type="project" value="UniProtKB-UniRule"/>
</dbReference>
<feature type="binding site" evidence="6">
    <location>
        <position position="127"/>
    </location>
    <ligand>
        <name>NAD(+)</name>
        <dbReference type="ChEBI" id="CHEBI:57540"/>
    </ligand>
</feature>
<organism evidence="9 10">
    <name type="scientific">Segnochrobactrum spirostomi</name>
    <dbReference type="NCBI Taxonomy" id="2608987"/>
    <lineage>
        <taxon>Bacteria</taxon>
        <taxon>Pseudomonadati</taxon>
        <taxon>Pseudomonadota</taxon>
        <taxon>Alphaproteobacteria</taxon>
        <taxon>Hyphomicrobiales</taxon>
        <taxon>Segnochrobactraceae</taxon>
        <taxon>Segnochrobactrum</taxon>
    </lineage>
</organism>
<dbReference type="InterPro" id="IPR002811">
    <property type="entry name" value="Asp_DH"/>
</dbReference>
<feature type="active site" evidence="6">
    <location>
        <position position="220"/>
    </location>
</feature>
<evidence type="ECO:0000259" key="7">
    <source>
        <dbReference type="Pfam" id="PF01958"/>
    </source>
</evidence>
<dbReference type="GO" id="GO:0009435">
    <property type="term" value="P:NAD+ biosynthetic process"/>
    <property type="evidence" value="ECO:0007669"/>
    <property type="project" value="UniProtKB-UniRule"/>
</dbReference>
<dbReference type="SUPFAM" id="SSF51735">
    <property type="entry name" value="NAD(P)-binding Rossmann-fold domains"/>
    <property type="match status" value="1"/>
</dbReference>
<dbReference type="InterPro" id="IPR020626">
    <property type="entry name" value="Asp_DH_prok"/>
</dbReference>
<gene>
    <name evidence="6" type="primary">nadX</name>
    <name evidence="9" type="ORF">F0357_22645</name>
</gene>
<comment type="catalytic activity">
    <reaction evidence="6">
        <text>L-aspartate + NAD(+) + H2O = oxaloacetate + NH4(+) + NADH + H(+)</text>
        <dbReference type="Rhea" id="RHEA:11788"/>
        <dbReference type="ChEBI" id="CHEBI:15377"/>
        <dbReference type="ChEBI" id="CHEBI:15378"/>
        <dbReference type="ChEBI" id="CHEBI:16452"/>
        <dbReference type="ChEBI" id="CHEBI:28938"/>
        <dbReference type="ChEBI" id="CHEBI:29991"/>
        <dbReference type="ChEBI" id="CHEBI:57540"/>
        <dbReference type="ChEBI" id="CHEBI:57945"/>
        <dbReference type="EC" id="1.4.1.21"/>
    </reaction>
</comment>
<feature type="binding site" evidence="6">
    <location>
        <position position="191"/>
    </location>
    <ligand>
        <name>NAD(+)</name>
        <dbReference type="ChEBI" id="CHEBI:57540"/>
    </ligand>
</feature>
<dbReference type="GO" id="GO:0050661">
    <property type="term" value="F:NADP binding"/>
    <property type="evidence" value="ECO:0007669"/>
    <property type="project" value="UniProtKB-UniRule"/>
</dbReference>
<dbReference type="PANTHER" id="PTHR31873:SF6">
    <property type="entry name" value="ASPARTATE DEHYDROGENASE DOMAIN-CONTAINING PROTEIN"/>
    <property type="match status" value="1"/>
</dbReference>
<dbReference type="Pfam" id="PF01958">
    <property type="entry name" value="Asp_DH_C"/>
    <property type="match status" value="1"/>
</dbReference>
<dbReference type="GO" id="GO:0033735">
    <property type="term" value="F:aspartate dehydrogenase [NAD(P)+] activity"/>
    <property type="evidence" value="ECO:0007669"/>
    <property type="project" value="UniProtKB-EC"/>
</dbReference>
<keyword evidence="4 6" id="KW-0560">Oxidoreductase</keyword>
<comment type="caution">
    <text evidence="9">The sequence shown here is derived from an EMBL/GenBank/DDBJ whole genome shotgun (WGS) entry which is preliminary data.</text>
</comment>
<protein>
    <recommendedName>
        <fullName evidence="6">L-aspartate dehydrogenase</fullName>
        <ecNumber evidence="6">1.4.1.21</ecNumber>
    </recommendedName>
</protein>
<keyword evidence="10" id="KW-1185">Reference proteome</keyword>
<keyword evidence="2 6" id="KW-0662">Pyridine nucleotide biosynthesis</keyword>
<dbReference type="Proteomes" id="UP000332515">
    <property type="component" value="Unassembled WGS sequence"/>
</dbReference>
<sequence>MAAPPAPSAVPIQLGMIGFGVLGRELAAIFGPDTALWRVLTRTGSFGQVPRHVNAVANIEALIAARPAAVIEAAGQTAVEAYVPRLVAAGIPVIIASTGALANPAVAARIEAAHRQSRTPYLTAPGAIGGLDYVASVAGLPDARLRYISRKPPAAWAEELAARGLSADREAVDLFEGTAEAATLLYPRNLNAALTLALACRPAPLSVRIIADPAVTGNVHEIEVESVAGRAQFRFANVPSPDNPKTSRVTALSLAAALRGLLAGSLR</sequence>
<dbReference type="EMBL" id="VWNA01000003">
    <property type="protein sequence ID" value="MQT15401.1"/>
    <property type="molecule type" value="Genomic_DNA"/>
</dbReference>
<dbReference type="RefSeq" id="WP_153490574.1">
    <property type="nucleotide sequence ID" value="NZ_VWNA01000003.1"/>
</dbReference>
<dbReference type="InterPro" id="IPR036291">
    <property type="entry name" value="NAD(P)-bd_dom_sf"/>
</dbReference>
<keyword evidence="3 6" id="KW-0521">NADP</keyword>
<dbReference type="Gene3D" id="3.40.50.720">
    <property type="entry name" value="NAD(P)-binding Rossmann-like Domain"/>
    <property type="match status" value="1"/>
</dbReference>
<comment type="catalytic activity">
    <reaction evidence="6">
        <text>L-aspartate + NADP(+) + H2O = oxaloacetate + NH4(+) + NADPH + H(+)</text>
        <dbReference type="Rhea" id="RHEA:11784"/>
        <dbReference type="ChEBI" id="CHEBI:15377"/>
        <dbReference type="ChEBI" id="CHEBI:15378"/>
        <dbReference type="ChEBI" id="CHEBI:16452"/>
        <dbReference type="ChEBI" id="CHEBI:28938"/>
        <dbReference type="ChEBI" id="CHEBI:29991"/>
        <dbReference type="ChEBI" id="CHEBI:57783"/>
        <dbReference type="ChEBI" id="CHEBI:58349"/>
        <dbReference type="EC" id="1.4.1.21"/>
    </reaction>
</comment>
<dbReference type="HAMAP" id="MF_01265">
    <property type="entry name" value="NadX"/>
    <property type="match status" value="1"/>
</dbReference>
<comment type="similarity">
    <text evidence="1 6">Belongs to the L-aspartate dehydrogenase family.</text>
</comment>
<evidence type="ECO:0000313" key="10">
    <source>
        <dbReference type="Proteomes" id="UP000332515"/>
    </source>
</evidence>
<dbReference type="PIRSF" id="PIRSF005227">
    <property type="entry name" value="Asp_dh_NAD_syn"/>
    <property type="match status" value="1"/>
</dbReference>
<evidence type="ECO:0000256" key="5">
    <source>
        <dbReference type="ARBA" id="ARBA00023027"/>
    </source>
</evidence>
<evidence type="ECO:0000256" key="1">
    <source>
        <dbReference type="ARBA" id="ARBA00008331"/>
    </source>
</evidence>
<name>A0A6A7YBP0_9HYPH</name>
<dbReference type="GO" id="GO:0016639">
    <property type="term" value="F:oxidoreductase activity, acting on the CH-NH2 group of donors, NAD or NADP as acceptor"/>
    <property type="evidence" value="ECO:0007669"/>
    <property type="project" value="UniProtKB-UniRule"/>
</dbReference>
<evidence type="ECO:0000256" key="2">
    <source>
        <dbReference type="ARBA" id="ARBA00022642"/>
    </source>
</evidence>
<evidence type="ECO:0000313" key="9">
    <source>
        <dbReference type="EMBL" id="MQT15401.1"/>
    </source>
</evidence>
<evidence type="ECO:0000256" key="3">
    <source>
        <dbReference type="ARBA" id="ARBA00022857"/>
    </source>
</evidence>
<dbReference type="SUPFAM" id="SSF55347">
    <property type="entry name" value="Glyceraldehyde-3-phosphate dehydrogenase-like, C-terminal domain"/>
    <property type="match status" value="1"/>
</dbReference>
<dbReference type="AlphaFoldDB" id="A0A6A7YBP0"/>
<proteinExistence type="inferred from homology"/>
<keyword evidence="5 6" id="KW-0520">NAD</keyword>
<dbReference type="InterPro" id="IPR011182">
    <property type="entry name" value="L-Asp_DH"/>
</dbReference>